<gene>
    <name evidence="7" type="ORF">WICANDRAFT_91352</name>
</gene>
<evidence type="ECO:0000256" key="2">
    <source>
        <dbReference type="ARBA" id="ARBA00008072"/>
    </source>
</evidence>
<keyword evidence="3" id="KW-0479">Metal-binding</keyword>
<sequence length="255" mass="27238">MDVGDKVAIEPTVFCSDSPRFQNTNLSKDYSCAPCSKGLTNICDYAGICGLGAQDGGLAEKFVTGARHAIVIPESIPLEVGALVQPIAVSWHAVRISGFKEDSSALVLGGGAVGLAAILSCFGHKASMVVCSEPSKRRRESAEKLGAHVFDPSSVDGDPIKELMDLSPKGHGFDYCFDCSGLEITLHTAIRAATTNGTIVNVAIWGSDSINFYPMEITKTEKRLMGSMCYTREDFEGVLDAFEKGNIDVDKTKTM</sequence>
<dbReference type="SUPFAM" id="SSF51735">
    <property type="entry name" value="NAD(P)-binding Rossmann-fold domains"/>
    <property type="match status" value="1"/>
</dbReference>
<name>A0A1E3P2B0_WICAA</name>
<organism evidence="7 8">
    <name type="scientific">Wickerhamomyces anomalus (strain ATCC 58044 / CBS 1984 / NCYC 433 / NRRL Y-366-8)</name>
    <name type="common">Yeast</name>
    <name type="synonym">Hansenula anomala</name>
    <dbReference type="NCBI Taxonomy" id="683960"/>
    <lineage>
        <taxon>Eukaryota</taxon>
        <taxon>Fungi</taxon>
        <taxon>Dikarya</taxon>
        <taxon>Ascomycota</taxon>
        <taxon>Saccharomycotina</taxon>
        <taxon>Saccharomycetes</taxon>
        <taxon>Phaffomycetales</taxon>
        <taxon>Wickerhamomycetaceae</taxon>
        <taxon>Wickerhamomyces</taxon>
    </lineage>
</organism>
<evidence type="ECO:0000256" key="5">
    <source>
        <dbReference type="ARBA" id="ARBA00023002"/>
    </source>
</evidence>
<keyword evidence="5" id="KW-0560">Oxidoreductase</keyword>
<protein>
    <recommendedName>
        <fullName evidence="6">Alcohol dehydrogenase-like C-terminal domain-containing protein</fullName>
    </recommendedName>
</protein>
<dbReference type="EMBL" id="KV454210">
    <property type="protein sequence ID" value="ODQ59616.1"/>
    <property type="molecule type" value="Genomic_DNA"/>
</dbReference>
<proteinExistence type="inferred from homology"/>
<dbReference type="OrthoDB" id="5363962at2759"/>
<keyword evidence="8" id="KW-1185">Reference proteome</keyword>
<reference evidence="7 8" key="1">
    <citation type="journal article" date="2016" name="Proc. Natl. Acad. Sci. U.S.A.">
        <title>Comparative genomics of biotechnologically important yeasts.</title>
        <authorList>
            <person name="Riley R."/>
            <person name="Haridas S."/>
            <person name="Wolfe K.H."/>
            <person name="Lopes M.R."/>
            <person name="Hittinger C.T."/>
            <person name="Goeker M."/>
            <person name="Salamov A.A."/>
            <person name="Wisecaver J.H."/>
            <person name="Long T.M."/>
            <person name="Calvey C.H."/>
            <person name="Aerts A.L."/>
            <person name="Barry K.W."/>
            <person name="Choi C."/>
            <person name="Clum A."/>
            <person name="Coughlan A.Y."/>
            <person name="Deshpande S."/>
            <person name="Douglass A.P."/>
            <person name="Hanson S.J."/>
            <person name="Klenk H.-P."/>
            <person name="LaButti K.M."/>
            <person name="Lapidus A."/>
            <person name="Lindquist E.A."/>
            <person name="Lipzen A.M."/>
            <person name="Meier-Kolthoff J.P."/>
            <person name="Ohm R.A."/>
            <person name="Otillar R.P."/>
            <person name="Pangilinan J.L."/>
            <person name="Peng Y."/>
            <person name="Rokas A."/>
            <person name="Rosa C.A."/>
            <person name="Scheuner C."/>
            <person name="Sibirny A.A."/>
            <person name="Slot J.C."/>
            <person name="Stielow J.B."/>
            <person name="Sun H."/>
            <person name="Kurtzman C.P."/>
            <person name="Blackwell M."/>
            <person name="Grigoriev I.V."/>
            <person name="Jeffries T.W."/>
        </authorList>
    </citation>
    <scope>NUCLEOTIDE SEQUENCE [LARGE SCALE GENOMIC DNA]</scope>
    <source>
        <strain evidence="8">ATCC 58044 / CBS 1984 / NCYC 433 / NRRL Y-366-8</strain>
    </source>
</reference>
<dbReference type="InterPro" id="IPR036291">
    <property type="entry name" value="NAD(P)-bd_dom_sf"/>
</dbReference>
<dbReference type="GeneID" id="30203536"/>
<dbReference type="Proteomes" id="UP000094112">
    <property type="component" value="Unassembled WGS sequence"/>
</dbReference>
<dbReference type="PANTHER" id="PTHR43161">
    <property type="entry name" value="SORBITOL DEHYDROGENASE"/>
    <property type="match status" value="1"/>
</dbReference>
<accession>A0A1E3P2B0</accession>
<evidence type="ECO:0000256" key="3">
    <source>
        <dbReference type="ARBA" id="ARBA00022723"/>
    </source>
</evidence>
<dbReference type="GO" id="GO:0034079">
    <property type="term" value="P:butanediol biosynthetic process"/>
    <property type="evidence" value="ECO:0007669"/>
    <property type="project" value="TreeGrafter"/>
</dbReference>
<comment type="similarity">
    <text evidence="2">Belongs to the zinc-containing alcohol dehydrogenase family.</text>
</comment>
<evidence type="ECO:0000313" key="7">
    <source>
        <dbReference type="EMBL" id="ODQ59616.1"/>
    </source>
</evidence>
<dbReference type="AlphaFoldDB" id="A0A1E3P2B0"/>
<dbReference type="Gene3D" id="3.90.180.10">
    <property type="entry name" value="Medium-chain alcohol dehydrogenases, catalytic domain"/>
    <property type="match status" value="1"/>
</dbReference>
<feature type="domain" description="Alcohol dehydrogenase-like C-terminal" evidence="6">
    <location>
        <begin position="112"/>
        <end position="243"/>
    </location>
</feature>
<evidence type="ECO:0000259" key="6">
    <source>
        <dbReference type="Pfam" id="PF00107"/>
    </source>
</evidence>
<dbReference type="GO" id="GO:0000721">
    <property type="term" value="F:(R,R)-butanediol dehydrogenase activity"/>
    <property type="evidence" value="ECO:0007669"/>
    <property type="project" value="TreeGrafter"/>
</dbReference>
<keyword evidence="4" id="KW-0862">Zinc</keyword>
<dbReference type="STRING" id="683960.A0A1E3P2B0"/>
<dbReference type="RefSeq" id="XP_019038823.1">
    <property type="nucleotide sequence ID" value="XM_019186290.1"/>
</dbReference>
<evidence type="ECO:0000313" key="8">
    <source>
        <dbReference type="Proteomes" id="UP000094112"/>
    </source>
</evidence>
<dbReference type="Pfam" id="PF00107">
    <property type="entry name" value="ADH_zinc_N"/>
    <property type="match status" value="1"/>
</dbReference>
<dbReference type="InterPro" id="IPR013149">
    <property type="entry name" value="ADH-like_C"/>
</dbReference>
<evidence type="ECO:0000256" key="1">
    <source>
        <dbReference type="ARBA" id="ARBA00001947"/>
    </source>
</evidence>
<dbReference type="GO" id="GO:0046872">
    <property type="term" value="F:metal ion binding"/>
    <property type="evidence" value="ECO:0007669"/>
    <property type="project" value="UniProtKB-KW"/>
</dbReference>
<evidence type="ECO:0000256" key="4">
    <source>
        <dbReference type="ARBA" id="ARBA00022833"/>
    </source>
</evidence>
<dbReference type="GO" id="GO:0005737">
    <property type="term" value="C:cytoplasm"/>
    <property type="evidence" value="ECO:0007669"/>
    <property type="project" value="TreeGrafter"/>
</dbReference>
<feature type="non-terminal residue" evidence="7">
    <location>
        <position position="255"/>
    </location>
</feature>
<dbReference type="SUPFAM" id="SSF50129">
    <property type="entry name" value="GroES-like"/>
    <property type="match status" value="1"/>
</dbReference>
<dbReference type="Gene3D" id="3.40.50.720">
    <property type="entry name" value="NAD(P)-binding Rossmann-like Domain"/>
    <property type="match status" value="1"/>
</dbReference>
<comment type="cofactor">
    <cofactor evidence="1">
        <name>Zn(2+)</name>
        <dbReference type="ChEBI" id="CHEBI:29105"/>
    </cofactor>
</comment>
<dbReference type="InterPro" id="IPR011032">
    <property type="entry name" value="GroES-like_sf"/>
</dbReference>
<dbReference type="PANTHER" id="PTHR43161:SF23">
    <property type="entry name" value="(R,R)-BUTANEDIOL DEHYDROGENASE-RELATED"/>
    <property type="match status" value="1"/>
</dbReference>